<comment type="caution">
    <text evidence="11">The sequence shown here is derived from an EMBL/GenBank/DDBJ whole genome shotgun (WGS) entry which is preliminary data.</text>
</comment>
<dbReference type="GO" id="GO:0005886">
    <property type="term" value="C:plasma membrane"/>
    <property type="evidence" value="ECO:0007669"/>
    <property type="project" value="UniProtKB-SubCell"/>
</dbReference>
<keyword evidence="2" id="KW-0813">Transport</keyword>
<dbReference type="GO" id="GO:0015190">
    <property type="term" value="F:L-leucine transmembrane transporter activity"/>
    <property type="evidence" value="ECO:0007669"/>
    <property type="project" value="TreeGrafter"/>
</dbReference>
<evidence type="ECO:0000256" key="8">
    <source>
        <dbReference type="ARBA" id="ARBA00023136"/>
    </source>
</evidence>
<proteinExistence type="inferred from homology"/>
<dbReference type="AlphaFoldDB" id="A0A3A5HC36"/>
<dbReference type="GO" id="GO:0015188">
    <property type="term" value="F:L-isoleucine transmembrane transporter activity"/>
    <property type="evidence" value="ECO:0007669"/>
    <property type="project" value="TreeGrafter"/>
</dbReference>
<dbReference type="GO" id="GO:0005304">
    <property type="term" value="F:L-valine transmembrane transporter activity"/>
    <property type="evidence" value="ECO:0007669"/>
    <property type="project" value="TreeGrafter"/>
</dbReference>
<keyword evidence="5 10" id="KW-0812">Transmembrane</keyword>
<keyword evidence="8 10" id="KW-0472">Membrane</keyword>
<feature type="transmembrane region" description="Helical" evidence="10">
    <location>
        <begin position="250"/>
        <end position="271"/>
    </location>
</feature>
<dbReference type="Gene3D" id="2.60.40.10">
    <property type="entry name" value="Immunoglobulins"/>
    <property type="match status" value="1"/>
</dbReference>
<evidence type="ECO:0000313" key="12">
    <source>
        <dbReference type="Proteomes" id="UP000276542"/>
    </source>
</evidence>
<evidence type="ECO:0000256" key="2">
    <source>
        <dbReference type="ARBA" id="ARBA00022448"/>
    </source>
</evidence>
<dbReference type="InterPro" id="IPR001851">
    <property type="entry name" value="ABC_transp_permease"/>
</dbReference>
<comment type="similarity">
    <text evidence="9">Belongs to the binding-protein-dependent transport system permease family. LivHM subfamily.</text>
</comment>
<dbReference type="Proteomes" id="UP000276542">
    <property type="component" value="Unassembled WGS sequence"/>
</dbReference>
<evidence type="ECO:0000256" key="5">
    <source>
        <dbReference type="ARBA" id="ARBA00022692"/>
    </source>
</evidence>
<feature type="transmembrane region" description="Helical" evidence="10">
    <location>
        <begin position="303"/>
        <end position="321"/>
    </location>
</feature>
<dbReference type="GO" id="GO:1903806">
    <property type="term" value="P:L-isoleucine import across plasma membrane"/>
    <property type="evidence" value="ECO:0007669"/>
    <property type="project" value="TreeGrafter"/>
</dbReference>
<dbReference type="GO" id="GO:0015808">
    <property type="term" value="P:L-alanine transport"/>
    <property type="evidence" value="ECO:0007669"/>
    <property type="project" value="TreeGrafter"/>
</dbReference>
<keyword evidence="3" id="KW-1003">Cell membrane</keyword>
<name>A0A3A5HC36_9ACTN</name>
<keyword evidence="7 10" id="KW-1133">Transmembrane helix</keyword>
<reference evidence="12" key="1">
    <citation type="submission" date="2018-09" db="EMBL/GenBank/DDBJ databases">
        <authorList>
            <person name="Zhu H."/>
        </authorList>
    </citation>
    <scope>NUCLEOTIDE SEQUENCE [LARGE SCALE GENOMIC DNA]</scope>
    <source>
        <strain evidence="12">K1W22B-1</strain>
    </source>
</reference>
<dbReference type="PANTHER" id="PTHR11795:SF371">
    <property type="entry name" value="HIGH-AFFINITY BRANCHED-CHAIN AMINO ACID TRANSPORT SYSTEM PERMEASE PROTEIN LIVH"/>
    <property type="match status" value="1"/>
</dbReference>
<dbReference type="InterPro" id="IPR013783">
    <property type="entry name" value="Ig-like_fold"/>
</dbReference>
<keyword evidence="6" id="KW-0029">Amino-acid transport</keyword>
<feature type="transmembrane region" description="Helical" evidence="10">
    <location>
        <begin position="382"/>
        <end position="415"/>
    </location>
</feature>
<dbReference type="GO" id="GO:0015192">
    <property type="term" value="F:L-phenylalanine transmembrane transporter activity"/>
    <property type="evidence" value="ECO:0007669"/>
    <property type="project" value="TreeGrafter"/>
</dbReference>
<dbReference type="CDD" id="cd06582">
    <property type="entry name" value="TM_PBP1_LivH_like"/>
    <property type="match status" value="1"/>
</dbReference>
<feature type="transmembrane region" description="Helical" evidence="10">
    <location>
        <begin position="349"/>
        <end position="370"/>
    </location>
</feature>
<evidence type="ECO:0000256" key="6">
    <source>
        <dbReference type="ARBA" id="ARBA00022970"/>
    </source>
</evidence>
<dbReference type="PANTHER" id="PTHR11795">
    <property type="entry name" value="BRANCHED-CHAIN AMINO ACID TRANSPORT SYSTEM PERMEASE PROTEIN LIVH"/>
    <property type="match status" value="1"/>
</dbReference>
<evidence type="ECO:0000256" key="9">
    <source>
        <dbReference type="ARBA" id="ARBA00037998"/>
    </source>
</evidence>
<feature type="transmembrane region" description="Helical" evidence="10">
    <location>
        <begin position="427"/>
        <end position="445"/>
    </location>
</feature>
<organism evidence="11 12">
    <name type="scientific">Nocardioides cavernaquae</name>
    <dbReference type="NCBI Taxonomy" id="2321396"/>
    <lineage>
        <taxon>Bacteria</taxon>
        <taxon>Bacillati</taxon>
        <taxon>Actinomycetota</taxon>
        <taxon>Actinomycetes</taxon>
        <taxon>Propionibacteriales</taxon>
        <taxon>Nocardioidaceae</taxon>
        <taxon>Nocardioides</taxon>
    </lineage>
</organism>
<feature type="transmembrane region" description="Helical" evidence="10">
    <location>
        <begin position="20"/>
        <end position="38"/>
    </location>
</feature>
<evidence type="ECO:0000256" key="7">
    <source>
        <dbReference type="ARBA" id="ARBA00022989"/>
    </source>
</evidence>
<evidence type="ECO:0000256" key="3">
    <source>
        <dbReference type="ARBA" id="ARBA00022475"/>
    </source>
</evidence>
<dbReference type="EMBL" id="QYRP01000002">
    <property type="protein sequence ID" value="RJS47005.1"/>
    <property type="molecule type" value="Genomic_DNA"/>
</dbReference>
<gene>
    <name evidence="11" type="ORF">D4739_12800</name>
</gene>
<dbReference type="GO" id="GO:0042941">
    <property type="term" value="P:D-alanine transmembrane transport"/>
    <property type="evidence" value="ECO:0007669"/>
    <property type="project" value="TreeGrafter"/>
</dbReference>
<feature type="transmembrane region" description="Helical" evidence="10">
    <location>
        <begin position="216"/>
        <end position="238"/>
    </location>
</feature>
<dbReference type="SUPFAM" id="SSF49478">
    <property type="entry name" value="Cna protein B-type domain"/>
    <property type="match status" value="1"/>
</dbReference>
<keyword evidence="4" id="KW-0997">Cell inner membrane</keyword>
<accession>A0A3A5HC36</accession>
<dbReference type="InterPro" id="IPR052157">
    <property type="entry name" value="BCAA_transport_permease"/>
</dbReference>
<sequence length="452" mass="46832">MPNNPFDETNGSSPVAPRVRAVALLLVTLVAIVLALPAQALATAPVAAPGDDTAITVTLTDESNKDAEGNSTPVPGVRLVVSNDGGELGSAETDADGRAVLPVPEKGTYTVTLDEKTLPAGIVLDEDTANELTVTVRLDGPTNFALFPIGVEKADTSSFADDLSSSIVSGVKFGLIVALAALGLSLIFGATGLTNFSHGELVTLGGVATWFFDRQLGFPVIVAGVLAVLLGAGFGWAQDRALWRPLRSRGTGLIAMMIVSIGFGIFLRSIYQYFFGGSTKSLSRYTGQARHDYGIVSLADKEIVILLVAIVALAAVCVALMKTRLGKAMRAVSDNPALAASSGMRVDGVIAWAWIVGTALSALAGVLLAVNSQVNFLMGFKMLLLVFAAVTLGGLGTIWGALIGSMVIGLMVEVGPLFGVPSSIKEVGALVVLILILLVRPQGILGHRERIG</sequence>
<dbReference type="GO" id="GO:0005975">
    <property type="term" value="P:carbohydrate metabolic process"/>
    <property type="evidence" value="ECO:0007669"/>
    <property type="project" value="UniProtKB-ARBA"/>
</dbReference>
<evidence type="ECO:0000313" key="11">
    <source>
        <dbReference type="EMBL" id="RJS47005.1"/>
    </source>
</evidence>
<keyword evidence="12" id="KW-1185">Reference proteome</keyword>
<protein>
    <submittedName>
        <fullName evidence="11">Branched-chain amino acid ABC transporter permease</fullName>
    </submittedName>
</protein>
<dbReference type="Pfam" id="PF02653">
    <property type="entry name" value="BPD_transp_2"/>
    <property type="match status" value="1"/>
</dbReference>
<comment type="subcellular location">
    <subcellularLocation>
        <location evidence="1">Cell membrane</location>
        <topology evidence="1">Multi-pass membrane protein</topology>
    </subcellularLocation>
</comment>
<evidence type="ECO:0000256" key="10">
    <source>
        <dbReference type="SAM" id="Phobius"/>
    </source>
</evidence>
<dbReference type="OrthoDB" id="9807115at2"/>
<feature type="transmembrane region" description="Helical" evidence="10">
    <location>
        <begin position="173"/>
        <end position="196"/>
    </location>
</feature>
<evidence type="ECO:0000256" key="4">
    <source>
        <dbReference type="ARBA" id="ARBA00022519"/>
    </source>
</evidence>
<evidence type="ECO:0000256" key="1">
    <source>
        <dbReference type="ARBA" id="ARBA00004651"/>
    </source>
</evidence>